<dbReference type="AlphaFoldDB" id="A0A8J9USJ8"/>
<sequence>MAEHAPATGGGEPQYTRTHTPRQRPAAIIILKNKWYITVIAIHYGAASRSPSRHADSSVGGGKNNK</sequence>
<name>A0A8J9USJ8_9NEOP</name>
<feature type="region of interest" description="Disordered" evidence="1">
    <location>
        <begin position="47"/>
        <end position="66"/>
    </location>
</feature>
<protein>
    <submittedName>
        <fullName evidence="2">Uncharacterized protein</fullName>
    </submittedName>
</protein>
<evidence type="ECO:0000313" key="3">
    <source>
        <dbReference type="Proteomes" id="UP000838878"/>
    </source>
</evidence>
<evidence type="ECO:0000313" key="2">
    <source>
        <dbReference type="EMBL" id="CAH0725418.1"/>
    </source>
</evidence>
<accession>A0A8J9USJ8</accession>
<gene>
    <name evidence="2" type="ORF">BINO364_LOCUS11005</name>
</gene>
<feature type="region of interest" description="Disordered" evidence="1">
    <location>
        <begin position="1"/>
        <end position="23"/>
    </location>
</feature>
<keyword evidence="3" id="KW-1185">Reference proteome</keyword>
<evidence type="ECO:0000256" key="1">
    <source>
        <dbReference type="SAM" id="MobiDB-lite"/>
    </source>
</evidence>
<reference evidence="2" key="1">
    <citation type="submission" date="2021-12" db="EMBL/GenBank/DDBJ databases">
        <authorList>
            <person name="Martin H S."/>
        </authorList>
    </citation>
    <scope>NUCLEOTIDE SEQUENCE</scope>
</reference>
<proteinExistence type="predicted"/>
<dbReference type="Proteomes" id="UP000838878">
    <property type="component" value="Chromosome 5"/>
</dbReference>
<dbReference type="EMBL" id="OV170225">
    <property type="protein sequence ID" value="CAH0725418.1"/>
    <property type="molecule type" value="Genomic_DNA"/>
</dbReference>
<organism evidence="2 3">
    <name type="scientific">Brenthis ino</name>
    <name type="common">lesser marbled fritillary</name>
    <dbReference type="NCBI Taxonomy" id="405034"/>
    <lineage>
        <taxon>Eukaryota</taxon>
        <taxon>Metazoa</taxon>
        <taxon>Ecdysozoa</taxon>
        <taxon>Arthropoda</taxon>
        <taxon>Hexapoda</taxon>
        <taxon>Insecta</taxon>
        <taxon>Pterygota</taxon>
        <taxon>Neoptera</taxon>
        <taxon>Endopterygota</taxon>
        <taxon>Lepidoptera</taxon>
        <taxon>Glossata</taxon>
        <taxon>Ditrysia</taxon>
        <taxon>Papilionoidea</taxon>
        <taxon>Nymphalidae</taxon>
        <taxon>Heliconiinae</taxon>
        <taxon>Argynnini</taxon>
        <taxon>Brenthis</taxon>
    </lineage>
</organism>
<feature type="non-terminal residue" evidence="2">
    <location>
        <position position="66"/>
    </location>
</feature>